<protein>
    <submittedName>
        <fullName evidence="1">Uncharacterized protein</fullName>
    </submittedName>
</protein>
<evidence type="ECO:0000313" key="1">
    <source>
        <dbReference type="EMBL" id="AIW22867.1"/>
    </source>
</evidence>
<accession>A0AAN0W0U0</accession>
<dbReference type="KEGG" id="vcy:IX92_27900"/>
<dbReference type="EMBL" id="CP009620">
    <property type="protein sequence ID" value="AIW22867.1"/>
    <property type="molecule type" value="Genomic_DNA"/>
</dbReference>
<dbReference type="Proteomes" id="UP000030081">
    <property type="component" value="Plasmid p319"/>
</dbReference>
<proteinExistence type="predicted"/>
<evidence type="ECO:0000313" key="2">
    <source>
        <dbReference type="Proteomes" id="UP000030081"/>
    </source>
</evidence>
<dbReference type="AlphaFoldDB" id="A0AAN0W0U0"/>
<sequence>MSFLIRIKDSRGQPVPGAIDVRAHESQWVFSPTTSWQASESCSVYVDPIQEDIVGNRLTALFEPPSLIEASLGQNQPNQIPIKLSED</sequence>
<gene>
    <name evidence="1" type="ORF">IX92_27900</name>
</gene>
<keyword evidence="1" id="KW-0614">Plasmid</keyword>
<geneLocation type="plasmid" evidence="1 2">
    <name>p319</name>
</geneLocation>
<organism evidence="1 2">
    <name type="scientific">Vibrio coralliilyticus</name>
    <dbReference type="NCBI Taxonomy" id="190893"/>
    <lineage>
        <taxon>Bacteria</taxon>
        <taxon>Pseudomonadati</taxon>
        <taxon>Pseudomonadota</taxon>
        <taxon>Gammaproteobacteria</taxon>
        <taxon>Vibrionales</taxon>
        <taxon>Vibrionaceae</taxon>
        <taxon>Vibrio</taxon>
    </lineage>
</organism>
<name>A0AAN0W0U0_9VIBR</name>
<reference evidence="1 2" key="1">
    <citation type="submission" date="2014-10" db="EMBL/GenBank/DDBJ databases">
        <title>The Complete Genome Sequence for the Shellfish Pathogen Vibrio coralliilyticus RE98 Isolated from a Shellfish Hatchery.</title>
        <authorList>
            <person name="Richards G.P."/>
            <person name="Bono J.L."/>
            <person name="Watson M.A."/>
            <person name="Needleman D.S."/>
        </authorList>
    </citation>
    <scope>NUCLEOTIDE SEQUENCE [LARGE SCALE GENOMIC DNA]</scope>
    <source>
        <strain evidence="1 2">RE98</strain>
        <plasmid evidence="1 2">p319</plasmid>
    </source>
</reference>
<keyword evidence="2" id="KW-1185">Reference proteome</keyword>